<dbReference type="Proteomes" id="UP000001208">
    <property type="component" value="Chromosome"/>
</dbReference>
<dbReference type="KEGG" id="cts:Ctha_1869"/>
<reference evidence="2 3" key="1">
    <citation type="submission" date="2008-06" db="EMBL/GenBank/DDBJ databases">
        <title>Complete sequence of Chloroherpeton thalassium ATCC 35110.</title>
        <authorList>
            <consortium name="US DOE Joint Genome Institute"/>
            <person name="Lucas S."/>
            <person name="Copeland A."/>
            <person name="Lapidus A."/>
            <person name="Glavina del Rio T."/>
            <person name="Dalin E."/>
            <person name="Tice H."/>
            <person name="Bruce D."/>
            <person name="Goodwin L."/>
            <person name="Pitluck S."/>
            <person name="Schmutz J."/>
            <person name="Larimer F."/>
            <person name="Land M."/>
            <person name="Hauser L."/>
            <person name="Kyrpides N."/>
            <person name="Mikhailova N."/>
            <person name="Liu Z."/>
            <person name="Li T."/>
            <person name="Zhao F."/>
            <person name="Overmann J."/>
            <person name="Bryant D.A."/>
            <person name="Richardson P."/>
        </authorList>
    </citation>
    <scope>NUCLEOTIDE SEQUENCE [LARGE SCALE GENOMIC DNA]</scope>
    <source>
        <strain evidence="3">ATCC 35110 / GB-78</strain>
    </source>
</reference>
<evidence type="ECO:0000313" key="3">
    <source>
        <dbReference type="Proteomes" id="UP000001208"/>
    </source>
</evidence>
<dbReference type="CAZy" id="GH23">
    <property type="family name" value="Glycoside Hydrolase Family 23"/>
</dbReference>
<accession>B3QTX8</accession>
<dbReference type="CAZy" id="CBM50">
    <property type="family name" value="Carbohydrate-Binding Module Family 50"/>
</dbReference>
<dbReference type="EMBL" id="CP001100">
    <property type="protein sequence ID" value="ACF14326.1"/>
    <property type="molecule type" value="Genomic_DNA"/>
</dbReference>
<dbReference type="eggNOG" id="COG1388">
    <property type="taxonomic scope" value="Bacteria"/>
</dbReference>
<dbReference type="STRING" id="517418.Ctha_1869"/>
<dbReference type="CDD" id="cd16894">
    <property type="entry name" value="MltD-like"/>
    <property type="match status" value="1"/>
</dbReference>
<dbReference type="Gene3D" id="1.10.530.10">
    <property type="match status" value="1"/>
</dbReference>
<name>B3QTX8_CHLT3</name>
<dbReference type="HOGENOM" id="CLU_009520_1_1_10"/>
<dbReference type="SUPFAM" id="SSF53955">
    <property type="entry name" value="Lysozyme-like"/>
    <property type="match status" value="1"/>
</dbReference>
<proteinExistence type="predicted"/>
<dbReference type="InterPro" id="IPR036779">
    <property type="entry name" value="LysM_dom_sf"/>
</dbReference>
<dbReference type="Pfam" id="PF01464">
    <property type="entry name" value="SLT"/>
    <property type="match status" value="1"/>
</dbReference>
<gene>
    <name evidence="2" type="ordered locus">Ctha_1869</name>
</gene>
<evidence type="ECO:0000313" key="2">
    <source>
        <dbReference type="EMBL" id="ACF14326.1"/>
    </source>
</evidence>
<dbReference type="SMART" id="SM00257">
    <property type="entry name" value="LysM"/>
    <property type="match status" value="1"/>
</dbReference>
<dbReference type="AlphaFoldDB" id="B3QTX8"/>
<dbReference type="InterPro" id="IPR023346">
    <property type="entry name" value="Lysozyme-like_dom_sf"/>
</dbReference>
<dbReference type="eggNOG" id="COG0741">
    <property type="taxonomic scope" value="Bacteria"/>
</dbReference>
<keyword evidence="3" id="KW-1185">Reference proteome</keyword>
<dbReference type="Gene3D" id="3.10.350.10">
    <property type="entry name" value="LysM domain"/>
    <property type="match status" value="1"/>
</dbReference>
<dbReference type="RefSeq" id="WP_012500410.1">
    <property type="nucleotide sequence ID" value="NC_011026.1"/>
</dbReference>
<dbReference type="PROSITE" id="PS51782">
    <property type="entry name" value="LYSM"/>
    <property type="match status" value="1"/>
</dbReference>
<sequence>MAKSIVIISSVVIILAAVFIVHGQTNGDSTPKPNNTHQPENTTRFYYNHEPVDTLYFCGESVPMNDIDVFERFERDFLINVNDRTQIAMYLKRAGRFFPYIEKRLREEGLPDDLKYLAVAESALLNVRSPAGAAGFWQIMPSIARQYGLVVDGVIDERYNLEKSTTVAIKYLKNSYARFGNWALSAASYNMGVHGTDDELSFQAQDNYYDLWLNRETSRYLFRILAIKEVMENADKYGYSEVRPYAPLDTRTVTITDGITNLAEWAASQGTTYKEMKYLNPWIRSRKIPPHPYRGGTYEITLPASKNSFKKPSAYAYMDNKEEDNAMQHGFYEVQTGETLLSIANKCGLTVEELRQQNRIKEDDEIKPGMKLKIMP</sequence>
<feature type="domain" description="LysM" evidence="1">
    <location>
        <begin position="330"/>
        <end position="374"/>
    </location>
</feature>
<protein>
    <submittedName>
        <fullName evidence="2">Peptidoglycan-binding LysM</fullName>
    </submittedName>
</protein>
<dbReference type="CDD" id="cd00118">
    <property type="entry name" value="LysM"/>
    <property type="match status" value="1"/>
</dbReference>
<dbReference type="InterPro" id="IPR018392">
    <property type="entry name" value="LysM"/>
</dbReference>
<dbReference type="OrthoDB" id="9815002at2"/>
<dbReference type="Pfam" id="PF01476">
    <property type="entry name" value="LysM"/>
    <property type="match status" value="1"/>
</dbReference>
<dbReference type="SUPFAM" id="SSF54106">
    <property type="entry name" value="LysM domain"/>
    <property type="match status" value="1"/>
</dbReference>
<evidence type="ECO:0000259" key="1">
    <source>
        <dbReference type="PROSITE" id="PS51782"/>
    </source>
</evidence>
<dbReference type="InterPro" id="IPR008258">
    <property type="entry name" value="Transglycosylase_SLT_dom_1"/>
</dbReference>
<organism evidence="2 3">
    <name type="scientific">Chloroherpeton thalassium (strain ATCC 35110 / GB-78)</name>
    <dbReference type="NCBI Taxonomy" id="517418"/>
    <lineage>
        <taxon>Bacteria</taxon>
        <taxon>Pseudomonadati</taxon>
        <taxon>Chlorobiota</taxon>
        <taxon>Chlorobiia</taxon>
        <taxon>Chlorobiales</taxon>
        <taxon>Chloroherpetonaceae</taxon>
        <taxon>Chloroherpeton</taxon>
    </lineage>
</organism>